<evidence type="ECO:0000313" key="8">
    <source>
        <dbReference type="Proteomes" id="UP000594638"/>
    </source>
</evidence>
<dbReference type="PROSITE" id="PS50066">
    <property type="entry name" value="MADS_BOX_2"/>
    <property type="match status" value="1"/>
</dbReference>
<keyword evidence="2" id="KW-0805">Transcription regulation</keyword>
<evidence type="ECO:0000256" key="1">
    <source>
        <dbReference type="ARBA" id="ARBA00004123"/>
    </source>
</evidence>
<dbReference type="GO" id="GO:0046983">
    <property type="term" value="F:protein dimerization activity"/>
    <property type="evidence" value="ECO:0007669"/>
    <property type="project" value="InterPro"/>
</dbReference>
<keyword evidence="3" id="KW-0238">DNA-binding</keyword>
<dbReference type="InterPro" id="IPR036879">
    <property type="entry name" value="TF_MADSbox_sf"/>
</dbReference>
<dbReference type="Pfam" id="PF00319">
    <property type="entry name" value="SRF-TF"/>
    <property type="match status" value="1"/>
</dbReference>
<dbReference type="OrthoDB" id="1112881at2759"/>
<protein>
    <submittedName>
        <fullName evidence="7">Agamous-like MADS-box AGL62</fullName>
    </submittedName>
</protein>
<dbReference type="Gene3D" id="3.40.1810.10">
    <property type="entry name" value="Transcription factor, MADS-box"/>
    <property type="match status" value="1"/>
</dbReference>
<dbReference type="InterPro" id="IPR050142">
    <property type="entry name" value="MADS-box/MEF2_TF"/>
</dbReference>
<comment type="caution">
    <text evidence="7">The sequence shown here is derived from an EMBL/GenBank/DDBJ whole genome shotgun (WGS) entry which is preliminary data.</text>
</comment>
<dbReference type="GO" id="GO:0005634">
    <property type="term" value="C:nucleus"/>
    <property type="evidence" value="ECO:0007669"/>
    <property type="project" value="UniProtKB-SubCell"/>
</dbReference>
<comment type="subcellular location">
    <subcellularLocation>
        <location evidence="1">Nucleus</location>
    </subcellularLocation>
</comment>
<evidence type="ECO:0000256" key="4">
    <source>
        <dbReference type="ARBA" id="ARBA00023163"/>
    </source>
</evidence>
<dbReference type="EMBL" id="CACTIH010000295">
    <property type="protein sequence ID" value="CAA2958928.1"/>
    <property type="molecule type" value="Genomic_DNA"/>
</dbReference>
<dbReference type="GO" id="GO:0000977">
    <property type="term" value="F:RNA polymerase II transcription regulatory region sequence-specific DNA binding"/>
    <property type="evidence" value="ECO:0007669"/>
    <property type="project" value="InterPro"/>
</dbReference>
<dbReference type="PANTHER" id="PTHR48019">
    <property type="entry name" value="SERUM RESPONSE FACTOR HOMOLOG"/>
    <property type="match status" value="1"/>
</dbReference>
<keyword evidence="8" id="KW-1185">Reference proteome</keyword>
<dbReference type="AlphaFoldDB" id="A0A8S0PX26"/>
<dbReference type="Proteomes" id="UP000594638">
    <property type="component" value="Unassembled WGS sequence"/>
</dbReference>
<evidence type="ECO:0000259" key="6">
    <source>
        <dbReference type="PROSITE" id="PS50066"/>
    </source>
</evidence>
<dbReference type="FunFam" id="3.40.1810.10:FF:000006">
    <property type="entry name" value="Agamous-like MADS-box protein AGL62"/>
    <property type="match status" value="1"/>
</dbReference>
<dbReference type="SMART" id="SM00432">
    <property type="entry name" value="MADS"/>
    <property type="match status" value="1"/>
</dbReference>
<feature type="domain" description="MADS-box" evidence="6">
    <location>
        <begin position="13"/>
        <end position="73"/>
    </location>
</feature>
<dbReference type="InterPro" id="IPR002100">
    <property type="entry name" value="TF_MADSbox"/>
</dbReference>
<reference evidence="7 8" key="1">
    <citation type="submission" date="2019-12" db="EMBL/GenBank/DDBJ databases">
        <authorList>
            <person name="Alioto T."/>
            <person name="Alioto T."/>
            <person name="Gomez Garrido J."/>
        </authorList>
    </citation>
    <scope>NUCLEOTIDE SEQUENCE [LARGE SCALE GENOMIC DNA]</scope>
</reference>
<dbReference type="SUPFAM" id="SSF55455">
    <property type="entry name" value="SRF-like"/>
    <property type="match status" value="1"/>
</dbReference>
<name>A0A8S0PX26_OLEEU</name>
<dbReference type="InterPro" id="IPR033896">
    <property type="entry name" value="MEF2-like_N"/>
</dbReference>
<evidence type="ECO:0000256" key="3">
    <source>
        <dbReference type="ARBA" id="ARBA00023125"/>
    </source>
</evidence>
<dbReference type="PRINTS" id="PR00404">
    <property type="entry name" value="MADSDOMAIN"/>
</dbReference>
<keyword evidence="5" id="KW-0539">Nucleus</keyword>
<dbReference type="CDD" id="cd00265">
    <property type="entry name" value="MADS_MEF2_like"/>
    <property type="match status" value="1"/>
</dbReference>
<gene>
    <name evidence="7" type="ORF">OLEA9_A041963</name>
</gene>
<evidence type="ECO:0000313" key="7">
    <source>
        <dbReference type="EMBL" id="CAA2958928.1"/>
    </source>
</evidence>
<sequence>MTKSNNNLEKKTKGRRKIEIRKIDNKNSLQVTFSKRRTGLFKKAAETSLLCGANIAILIQSPGNKFFTFGEPSVESILNRYQFLDDSFSAESNPTAHNLLVEERSEINEATRGFWWQKENLETMELQELEAFEEKLKVLLQAGEMKRYQFLDDSFSTELNLTAHDLLVEERIENDEATREFWWQKENLETMDLQELEAFEEKLNVLLQAGEMNRYQFLDDSFSTESDPTSHNLLVEERSENDEATREFGWENENMEIVDLQELEAFEEELKALLQAGEMNKQIASASCSMIPFPHL</sequence>
<organism evidence="7 8">
    <name type="scientific">Olea europaea subsp. europaea</name>
    <dbReference type="NCBI Taxonomy" id="158383"/>
    <lineage>
        <taxon>Eukaryota</taxon>
        <taxon>Viridiplantae</taxon>
        <taxon>Streptophyta</taxon>
        <taxon>Embryophyta</taxon>
        <taxon>Tracheophyta</taxon>
        <taxon>Spermatophyta</taxon>
        <taxon>Magnoliopsida</taxon>
        <taxon>eudicotyledons</taxon>
        <taxon>Gunneridae</taxon>
        <taxon>Pentapetalae</taxon>
        <taxon>asterids</taxon>
        <taxon>lamiids</taxon>
        <taxon>Lamiales</taxon>
        <taxon>Oleaceae</taxon>
        <taxon>Oleeae</taxon>
        <taxon>Olea</taxon>
    </lineage>
</organism>
<evidence type="ECO:0000256" key="5">
    <source>
        <dbReference type="ARBA" id="ARBA00023242"/>
    </source>
</evidence>
<accession>A0A8S0PX26</accession>
<evidence type="ECO:0000256" key="2">
    <source>
        <dbReference type="ARBA" id="ARBA00023015"/>
    </source>
</evidence>
<proteinExistence type="predicted"/>
<dbReference type="GO" id="GO:0045944">
    <property type="term" value="P:positive regulation of transcription by RNA polymerase II"/>
    <property type="evidence" value="ECO:0007669"/>
    <property type="project" value="InterPro"/>
</dbReference>
<keyword evidence="4" id="KW-0804">Transcription</keyword>
<dbReference type="Gramene" id="OE9A041963T1">
    <property type="protein sequence ID" value="OE9A041963C1"/>
    <property type="gene ID" value="OE9A041963"/>
</dbReference>